<evidence type="ECO:0000256" key="1">
    <source>
        <dbReference type="SAM" id="SignalP"/>
    </source>
</evidence>
<evidence type="ECO:0000313" key="2">
    <source>
        <dbReference type="EMBL" id="NMG01478.1"/>
    </source>
</evidence>
<feature type="chain" id="PRO_5037937918" evidence="1">
    <location>
        <begin position="21"/>
        <end position="189"/>
    </location>
</feature>
<dbReference type="AlphaFoldDB" id="A0A972J915"/>
<dbReference type="InterPro" id="IPR045613">
    <property type="entry name" value="DUF6448"/>
</dbReference>
<accession>A0A972J915</accession>
<sequence>MYAFATAAALNFALMGTAAAHCDALDGPVITEAQAALSAGDVTPLLKWVPQADEGRIKTVFDKAVSVRKHGGDAQELADAQLFATLVEVHRASEGAPFTGIKAAGAIDPAVKAADAALESGEIEALLDKFAHKFKESARERFATVSAARAQADDSVDQGRAFVDAYVHYVHYLEDVHNAISADGAVHAH</sequence>
<name>A0A972J915_9RHOO</name>
<dbReference type="EMBL" id="WTVM01000002">
    <property type="protein sequence ID" value="NMG01478.1"/>
    <property type="molecule type" value="Genomic_DNA"/>
</dbReference>
<keyword evidence="3" id="KW-1185">Reference proteome</keyword>
<gene>
    <name evidence="2" type="ORF">GPA21_00630</name>
</gene>
<protein>
    <submittedName>
        <fullName evidence="2">Uncharacterized protein</fullName>
    </submittedName>
</protein>
<feature type="signal peptide" evidence="1">
    <location>
        <begin position="1"/>
        <end position="20"/>
    </location>
</feature>
<reference evidence="2" key="1">
    <citation type="submission" date="2019-12" db="EMBL/GenBank/DDBJ databases">
        <title>Comparative genomics gives insights into the taxonomy of the Azoarcus-Aromatoleum group and reveals separate origins of nif in the plant-associated Azoarcus and non-plant-associated Aromatoleum sub-groups.</title>
        <authorList>
            <person name="Lafos M."/>
            <person name="Maluk M."/>
            <person name="Batista M."/>
            <person name="Junghare M."/>
            <person name="Carmona M."/>
            <person name="Faoro H."/>
            <person name="Cruz L.M."/>
            <person name="Battistoni F."/>
            <person name="De Souza E."/>
            <person name="Pedrosa F."/>
            <person name="Chen W.-M."/>
            <person name="Poole P.S."/>
            <person name="Dixon R.A."/>
            <person name="James E.K."/>
        </authorList>
    </citation>
    <scope>NUCLEOTIDE SEQUENCE</scope>
    <source>
        <strain evidence="2">NSC3</strain>
    </source>
</reference>
<dbReference type="Proteomes" id="UP000599523">
    <property type="component" value="Unassembled WGS sequence"/>
</dbReference>
<proteinExistence type="predicted"/>
<comment type="caution">
    <text evidence="2">The sequence shown here is derived from an EMBL/GenBank/DDBJ whole genome shotgun (WGS) entry which is preliminary data.</text>
</comment>
<dbReference type="Pfam" id="PF20046">
    <property type="entry name" value="DUF6448"/>
    <property type="match status" value="1"/>
</dbReference>
<evidence type="ECO:0000313" key="3">
    <source>
        <dbReference type="Proteomes" id="UP000599523"/>
    </source>
</evidence>
<organism evidence="2 3">
    <name type="scientific">Azoarcus taiwanensis</name>
    <dbReference type="NCBI Taxonomy" id="666964"/>
    <lineage>
        <taxon>Bacteria</taxon>
        <taxon>Pseudomonadati</taxon>
        <taxon>Pseudomonadota</taxon>
        <taxon>Betaproteobacteria</taxon>
        <taxon>Rhodocyclales</taxon>
        <taxon>Zoogloeaceae</taxon>
        <taxon>Azoarcus</taxon>
    </lineage>
</organism>
<keyword evidence="1" id="KW-0732">Signal</keyword>